<organism evidence="1 2">
    <name type="scientific">Hydnomerulius pinastri MD-312</name>
    <dbReference type="NCBI Taxonomy" id="994086"/>
    <lineage>
        <taxon>Eukaryota</taxon>
        <taxon>Fungi</taxon>
        <taxon>Dikarya</taxon>
        <taxon>Basidiomycota</taxon>
        <taxon>Agaricomycotina</taxon>
        <taxon>Agaricomycetes</taxon>
        <taxon>Agaricomycetidae</taxon>
        <taxon>Boletales</taxon>
        <taxon>Boletales incertae sedis</taxon>
        <taxon>Leucogyrophana</taxon>
    </lineage>
</organism>
<dbReference type="AlphaFoldDB" id="A0A0C2PWT2"/>
<name>A0A0C2PWT2_9AGAM</name>
<sequence length="98" mass="10835">MDGNYSASIISMVLVQAYHRRLNDMRNNRQVPPKPNPEIIFGRVPAAPAKCDAKPELGEDLGSRRERVKMCTTLSLLISPVEGTNGSRQQNQIVESTA</sequence>
<dbReference type="HOGENOM" id="CLU_2339139_0_0_1"/>
<accession>A0A0C2PWT2</accession>
<keyword evidence="2" id="KW-1185">Reference proteome</keyword>
<dbReference type="EMBL" id="KN840252">
    <property type="protein sequence ID" value="KIJ57580.1"/>
    <property type="molecule type" value="Genomic_DNA"/>
</dbReference>
<gene>
    <name evidence="1" type="ORF">HYDPIDRAFT_120534</name>
</gene>
<evidence type="ECO:0000313" key="1">
    <source>
        <dbReference type="EMBL" id="KIJ57580.1"/>
    </source>
</evidence>
<dbReference type="Proteomes" id="UP000053820">
    <property type="component" value="Unassembled WGS sequence"/>
</dbReference>
<evidence type="ECO:0000313" key="2">
    <source>
        <dbReference type="Proteomes" id="UP000053820"/>
    </source>
</evidence>
<reference evidence="1 2" key="1">
    <citation type="submission" date="2014-04" db="EMBL/GenBank/DDBJ databases">
        <title>Evolutionary Origins and Diversification of the Mycorrhizal Mutualists.</title>
        <authorList>
            <consortium name="DOE Joint Genome Institute"/>
            <consortium name="Mycorrhizal Genomics Consortium"/>
            <person name="Kohler A."/>
            <person name="Kuo A."/>
            <person name="Nagy L.G."/>
            <person name="Floudas D."/>
            <person name="Copeland A."/>
            <person name="Barry K.W."/>
            <person name="Cichocki N."/>
            <person name="Veneault-Fourrey C."/>
            <person name="LaButti K."/>
            <person name="Lindquist E.A."/>
            <person name="Lipzen A."/>
            <person name="Lundell T."/>
            <person name="Morin E."/>
            <person name="Murat C."/>
            <person name="Riley R."/>
            <person name="Ohm R."/>
            <person name="Sun H."/>
            <person name="Tunlid A."/>
            <person name="Henrissat B."/>
            <person name="Grigoriev I.V."/>
            <person name="Hibbett D.S."/>
            <person name="Martin F."/>
        </authorList>
    </citation>
    <scope>NUCLEOTIDE SEQUENCE [LARGE SCALE GENOMIC DNA]</scope>
    <source>
        <strain evidence="1 2">MD-312</strain>
    </source>
</reference>
<proteinExistence type="predicted"/>
<feature type="non-terminal residue" evidence="1">
    <location>
        <position position="98"/>
    </location>
</feature>
<protein>
    <submittedName>
        <fullName evidence="1">Uncharacterized protein</fullName>
    </submittedName>
</protein>